<sequence>MIGADRPEVHLHHEEGQPVLSTTPQQRAYDDVPAYKDLPLQGSHPTSWEVFGSDDDRGTTNFLTPERILAATKSIREGRVISLDYPVNAFMPFPTGTREGASHTLFANNRYHRDDYLDSFYLQSTSQIDALKHIGHPEVGFYGGIDPDRLAEDESRLGIDAFARGLAGRGVLLDLERYLSGQGRPLDQESPTKIHLRDLLGAAEHQGVEIRRGDILLLRFGWASHYLALGPEERAARNKLNHYPGLAQTTEIVTWLWDMQIAMIAADNLGVECSSLDGSHFALPNQPPPQRGPEHNGMLHRVLIPLLGMPLGELWALDELAEHCSNTGRWDFFLVSKPLNIRGGAGSPANAVAIV</sequence>
<evidence type="ECO:0000313" key="3">
    <source>
        <dbReference type="Proteomes" id="UP001198630"/>
    </source>
</evidence>
<dbReference type="PANTHER" id="PTHR34861:SF11">
    <property type="entry name" value="CYCLASE"/>
    <property type="match status" value="1"/>
</dbReference>
<name>A0AAW4XPH5_RHORH</name>
<dbReference type="GO" id="GO:0004061">
    <property type="term" value="F:arylformamidase activity"/>
    <property type="evidence" value="ECO:0007669"/>
    <property type="project" value="InterPro"/>
</dbReference>
<evidence type="ECO:0000256" key="1">
    <source>
        <dbReference type="SAM" id="MobiDB-lite"/>
    </source>
</evidence>
<organism evidence="2 3">
    <name type="scientific">Rhodococcus rhodochrous</name>
    <dbReference type="NCBI Taxonomy" id="1829"/>
    <lineage>
        <taxon>Bacteria</taxon>
        <taxon>Bacillati</taxon>
        <taxon>Actinomycetota</taxon>
        <taxon>Actinomycetes</taxon>
        <taxon>Mycobacteriales</taxon>
        <taxon>Nocardiaceae</taxon>
        <taxon>Rhodococcus</taxon>
    </lineage>
</organism>
<dbReference type="InterPro" id="IPR007325">
    <property type="entry name" value="KFase/CYL"/>
</dbReference>
<feature type="region of interest" description="Disordered" evidence="1">
    <location>
        <begin position="1"/>
        <end position="25"/>
    </location>
</feature>
<dbReference type="SUPFAM" id="SSF102198">
    <property type="entry name" value="Putative cyclase"/>
    <property type="match status" value="1"/>
</dbReference>
<dbReference type="PANTHER" id="PTHR34861">
    <property type="match status" value="1"/>
</dbReference>
<accession>A0AAW4XPH5</accession>
<dbReference type="AlphaFoldDB" id="A0AAW4XPH5"/>
<dbReference type="Pfam" id="PF04199">
    <property type="entry name" value="Cyclase"/>
    <property type="match status" value="1"/>
</dbReference>
<dbReference type="RefSeq" id="WP_230792540.1">
    <property type="nucleotide sequence ID" value="NZ_JAJNCO010000024.1"/>
</dbReference>
<protein>
    <submittedName>
        <fullName evidence="2">Cyclase family protein</fullName>
    </submittedName>
</protein>
<gene>
    <name evidence="2" type="ORF">LQ384_26125</name>
</gene>
<dbReference type="Gene3D" id="3.50.30.50">
    <property type="entry name" value="Putative cyclase"/>
    <property type="match status" value="1"/>
</dbReference>
<comment type="caution">
    <text evidence="2">The sequence shown here is derived from an EMBL/GenBank/DDBJ whole genome shotgun (WGS) entry which is preliminary data.</text>
</comment>
<evidence type="ECO:0000313" key="2">
    <source>
        <dbReference type="EMBL" id="MCD2114585.1"/>
    </source>
</evidence>
<feature type="compositionally biased region" description="Basic and acidic residues" evidence="1">
    <location>
        <begin position="1"/>
        <end position="16"/>
    </location>
</feature>
<dbReference type="GO" id="GO:0019441">
    <property type="term" value="P:L-tryptophan catabolic process to kynurenine"/>
    <property type="evidence" value="ECO:0007669"/>
    <property type="project" value="InterPro"/>
</dbReference>
<proteinExistence type="predicted"/>
<dbReference type="InterPro" id="IPR037175">
    <property type="entry name" value="KFase_sf"/>
</dbReference>
<reference evidence="2" key="1">
    <citation type="submission" date="2021-11" db="EMBL/GenBank/DDBJ databases">
        <title>Development of a sustainable strategy for remediation of hydrocarbon-contaminated territories based on the waste exchange concept.</title>
        <authorList>
            <person name="Elkin A."/>
        </authorList>
    </citation>
    <scope>NUCLEOTIDE SEQUENCE</scope>
    <source>
        <strain evidence="2">IEGM 757</strain>
    </source>
</reference>
<dbReference type="Proteomes" id="UP001198630">
    <property type="component" value="Unassembled WGS sequence"/>
</dbReference>
<dbReference type="EMBL" id="JAJNCO010000024">
    <property type="protein sequence ID" value="MCD2114585.1"/>
    <property type="molecule type" value="Genomic_DNA"/>
</dbReference>